<dbReference type="OrthoDB" id="9786132at2"/>
<reference evidence="9 10" key="1">
    <citation type="submission" date="2017-03" db="EMBL/GenBank/DDBJ databases">
        <title>Genome sequence of Clostridium hungatei DSM 14427.</title>
        <authorList>
            <person name="Poehlein A."/>
            <person name="Daniel R."/>
        </authorList>
    </citation>
    <scope>NUCLEOTIDE SEQUENCE [LARGE SCALE GENOMIC DNA]</scope>
    <source>
        <strain evidence="9 10">DSM 14427</strain>
    </source>
</reference>
<sequence>MKTSREFIHQWLWVVLIAFCIVGLFYPAVGIAALICMLAPSVAAIWKDRFWCGSFCPRGSFNDSVLRRISFKRPLPKLLKSKWFRYLFLVLLMSAFAVQLTLAWGSLESTGLVFVRMIIITTLVTIILGIFYSHRTWCVICPMGTMASLVTRAAANSPTAKTNKKVAFVRERCVSCKLCSKSCPVGIDVLSYKGPGKVLDHDCLKCNECVYKCPKNSLTKV</sequence>
<evidence type="ECO:0000256" key="3">
    <source>
        <dbReference type="ARBA" id="ARBA00022723"/>
    </source>
</evidence>
<feature type="transmembrane region" description="Helical" evidence="7">
    <location>
        <begin position="12"/>
        <end position="39"/>
    </location>
</feature>
<dbReference type="InterPro" id="IPR017900">
    <property type="entry name" value="4Fe4S_Fe_S_CS"/>
</dbReference>
<dbReference type="PANTHER" id="PTHR30176">
    <property type="entry name" value="FERREDOXIN-TYPE PROTEIN NAPH"/>
    <property type="match status" value="1"/>
</dbReference>
<gene>
    <name evidence="9" type="primary">rsxB_1</name>
    <name evidence="9" type="ORF">CLHUN_28450</name>
</gene>
<dbReference type="Pfam" id="PF12801">
    <property type="entry name" value="Fer4_5"/>
    <property type="match status" value="2"/>
</dbReference>
<dbReference type="Proteomes" id="UP000191554">
    <property type="component" value="Unassembled WGS sequence"/>
</dbReference>
<dbReference type="SUPFAM" id="SSF54862">
    <property type="entry name" value="4Fe-4S ferredoxins"/>
    <property type="match status" value="1"/>
</dbReference>
<evidence type="ECO:0000256" key="1">
    <source>
        <dbReference type="ARBA" id="ARBA00022448"/>
    </source>
</evidence>
<dbReference type="InterPro" id="IPR051684">
    <property type="entry name" value="Electron_Trans/Redox"/>
</dbReference>
<keyword evidence="7" id="KW-0472">Membrane</keyword>
<dbReference type="GO" id="GO:0005886">
    <property type="term" value="C:plasma membrane"/>
    <property type="evidence" value="ECO:0007669"/>
    <property type="project" value="TreeGrafter"/>
</dbReference>
<feature type="transmembrane region" description="Helical" evidence="7">
    <location>
        <begin position="113"/>
        <end position="133"/>
    </location>
</feature>
<keyword evidence="5" id="KW-0408">Iron</keyword>
<proteinExistence type="predicted"/>
<evidence type="ECO:0000313" key="10">
    <source>
        <dbReference type="Proteomes" id="UP000191554"/>
    </source>
</evidence>
<feature type="domain" description="4Fe-4S ferredoxin-type" evidence="8">
    <location>
        <begin position="164"/>
        <end position="195"/>
    </location>
</feature>
<organism evidence="9 10">
    <name type="scientific">Ruminiclostridium hungatei</name>
    <name type="common">Clostridium hungatei</name>
    <dbReference type="NCBI Taxonomy" id="48256"/>
    <lineage>
        <taxon>Bacteria</taxon>
        <taxon>Bacillati</taxon>
        <taxon>Bacillota</taxon>
        <taxon>Clostridia</taxon>
        <taxon>Eubacteriales</taxon>
        <taxon>Oscillospiraceae</taxon>
        <taxon>Ruminiclostridium</taxon>
    </lineage>
</organism>
<feature type="transmembrane region" description="Helical" evidence="7">
    <location>
        <begin position="83"/>
        <end position="107"/>
    </location>
</feature>
<evidence type="ECO:0000256" key="5">
    <source>
        <dbReference type="ARBA" id="ARBA00023004"/>
    </source>
</evidence>
<dbReference type="GO" id="GO:0046872">
    <property type="term" value="F:metal ion binding"/>
    <property type="evidence" value="ECO:0007669"/>
    <property type="project" value="UniProtKB-KW"/>
</dbReference>
<feature type="domain" description="4Fe-4S ferredoxin-type" evidence="8">
    <location>
        <begin position="198"/>
        <end position="221"/>
    </location>
</feature>
<keyword evidence="10" id="KW-1185">Reference proteome</keyword>
<keyword evidence="3" id="KW-0479">Metal-binding</keyword>
<evidence type="ECO:0000256" key="2">
    <source>
        <dbReference type="ARBA" id="ARBA00022485"/>
    </source>
</evidence>
<protein>
    <submittedName>
        <fullName evidence="9">Electron transport complex subunit RsxB</fullName>
    </submittedName>
</protein>
<keyword evidence="7" id="KW-1133">Transmembrane helix</keyword>
<evidence type="ECO:0000256" key="6">
    <source>
        <dbReference type="ARBA" id="ARBA00023014"/>
    </source>
</evidence>
<comment type="caution">
    <text evidence="9">The sequence shown here is derived from an EMBL/GenBank/DDBJ whole genome shotgun (WGS) entry which is preliminary data.</text>
</comment>
<evidence type="ECO:0000256" key="7">
    <source>
        <dbReference type="SAM" id="Phobius"/>
    </source>
</evidence>
<dbReference type="RefSeq" id="WP_080065329.1">
    <property type="nucleotide sequence ID" value="NZ_MZGX01000019.1"/>
</dbReference>
<keyword evidence="1" id="KW-0813">Transport</keyword>
<dbReference type="Gene3D" id="3.30.70.20">
    <property type="match status" value="1"/>
</dbReference>
<keyword evidence="6" id="KW-0411">Iron-sulfur</keyword>
<dbReference type="STRING" id="48256.CLHUN_28450"/>
<keyword evidence="4" id="KW-0249">Electron transport</keyword>
<dbReference type="AlphaFoldDB" id="A0A1V4SJ76"/>
<dbReference type="PANTHER" id="PTHR30176:SF3">
    <property type="entry name" value="FERREDOXIN-TYPE PROTEIN NAPH"/>
    <property type="match status" value="1"/>
</dbReference>
<dbReference type="InterPro" id="IPR017896">
    <property type="entry name" value="4Fe4S_Fe-S-bd"/>
</dbReference>
<dbReference type="PROSITE" id="PS51379">
    <property type="entry name" value="4FE4S_FER_2"/>
    <property type="match status" value="2"/>
</dbReference>
<keyword evidence="7" id="KW-0812">Transmembrane</keyword>
<evidence type="ECO:0000256" key="4">
    <source>
        <dbReference type="ARBA" id="ARBA00022982"/>
    </source>
</evidence>
<keyword evidence="2" id="KW-0004">4Fe-4S</keyword>
<accession>A0A1V4SJ76</accession>
<dbReference type="EMBL" id="MZGX01000019">
    <property type="protein sequence ID" value="OPX43297.1"/>
    <property type="molecule type" value="Genomic_DNA"/>
</dbReference>
<name>A0A1V4SJ76_RUMHU</name>
<dbReference type="Pfam" id="PF13187">
    <property type="entry name" value="Fer4_9"/>
    <property type="match status" value="1"/>
</dbReference>
<evidence type="ECO:0000259" key="8">
    <source>
        <dbReference type="PROSITE" id="PS51379"/>
    </source>
</evidence>
<dbReference type="PROSITE" id="PS00198">
    <property type="entry name" value="4FE4S_FER_1"/>
    <property type="match status" value="2"/>
</dbReference>
<evidence type="ECO:0000313" key="9">
    <source>
        <dbReference type="EMBL" id="OPX43297.1"/>
    </source>
</evidence>
<dbReference type="GO" id="GO:0051539">
    <property type="term" value="F:4 iron, 4 sulfur cluster binding"/>
    <property type="evidence" value="ECO:0007669"/>
    <property type="project" value="UniProtKB-KW"/>
</dbReference>